<accession>A0A150HAR9</accession>
<dbReference type="PATRIC" id="fig|36807.3.peg.2435"/>
<feature type="domain" description="DNA methylase N-4/N-6" evidence="4">
    <location>
        <begin position="150"/>
        <end position="479"/>
    </location>
</feature>
<dbReference type="SUPFAM" id="SSF53335">
    <property type="entry name" value="S-adenosyl-L-methionine-dependent methyltransferases"/>
    <property type="match status" value="1"/>
</dbReference>
<dbReference type="PRINTS" id="PR00508">
    <property type="entry name" value="S21N4MTFRASE"/>
</dbReference>
<sequence length="688" mass="76369">MTDERRRIDVLLDQVADQALRDRIAAEITQITGKKKWGLNFEEHLPEGIRIPKARVRRGVRAQLRDGSDPRYWEVKRVVGGVAQLHHDGETREVPTGDLVVARVFDEPVYPGFTPLGSIERGGDKPHHLVIEGENFHALETLRYTHEGKVDLIYIDPPYNTGAGDWIYNDRYVGDADAYRHSKWLSFMQKRLELARHLLAPTGVIIVAIDDNEHHRLRVLLDEVFGEQNFLGNVVWQGGRKNNVKFIADTHDYMLFFAKDKALLSTGDAWKESRPGYDELLQAGLDAWEESGHDAAAATALLRNWRRALPADHPARAERGLNMYDQVDGHPKHAGKVYSTGDLRNPFPRPNLQYDIPHPVDGKPVKMHPNGWIWSRERMMQAIEDGIVVFAPDSTGSARQKRFLEAGSQQSVAPVFTQDRSKATRSLAAILGTNDFPFPKDVDVIARWVNIATGGQPSAVVLDFFAGTGTTAHAVLQLNATDGGHRQSIVVTNNEVGQKAATALTKAGHAAGDPEWEAEGVFEKVTLPRIQTVVTGTRRDGSKLTDPVMDADGKKIASGIPGAIGYDENVTFLKLDYLDRDDIAADDAFRQIATLLWVKAGGRGPVIAEHAEAFAAPEGANYAVLFSVAEWAPFVELVNSRPEIETVYVVSDSETTYGPIVRAMRPEVSSFRLYENYLSNFEINVGGR</sequence>
<proteinExistence type="inferred from homology"/>
<reference evidence="5 6" key="1">
    <citation type="submission" date="2016-01" db="EMBL/GenBank/DDBJ databases">
        <title>Draft genome sequences of Microbacterium laevaniformans LCDC 91-0039 and the type strain of Microbacterium hominis LCDC 84-209.</title>
        <authorList>
            <person name="Bernier A.-M."/>
            <person name="Bernard K."/>
        </authorList>
    </citation>
    <scope>NUCLEOTIDE SEQUENCE [LARGE SCALE GENOMIC DNA]</scope>
    <source>
        <strain evidence="5 6">LCDC 91-0039</strain>
    </source>
</reference>
<dbReference type="EMBL" id="LRAD01000050">
    <property type="protein sequence ID" value="KXZ59105.1"/>
    <property type="molecule type" value="Genomic_DNA"/>
</dbReference>
<dbReference type="GO" id="GO:0003677">
    <property type="term" value="F:DNA binding"/>
    <property type="evidence" value="ECO:0007669"/>
    <property type="project" value="InterPro"/>
</dbReference>
<evidence type="ECO:0000256" key="3">
    <source>
        <dbReference type="ARBA" id="ARBA00022679"/>
    </source>
</evidence>
<keyword evidence="3 5" id="KW-0808">Transferase</keyword>
<dbReference type="GO" id="GO:0008170">
    <property type="term" value="F:N-methyltransferase activity"/>
    <property type="evidence" value="ECO:0007669"/>
    <property type="project" value="InterPro"/>
</dbReference>
<dbReference type="RefSeq" id="WP_061683547.1">
    <property type="nucleotide sequence ID" value="NZ_LRAD01000050.1"/>
</dbReference>
<gene>
    <name evidence="5" type="ORF">Mlaev_02394</name>
</gene>
<comment type="caution">
    <text evidence="5">The sequence shown here is derived from an EMBL/GenBank/DDBJ whole genome shotgun (WGS) entry which is preliminary data.</text>
</comment>
<name>A0A150HAR9_9MICO</name>
<evidence type="ECO:0000256" key="1">
    <source>
        <dbReference type="ARBA" id="ARBA00006594"/>
    </source>
</evidence>
<comment type="similarity">
    <text evidence="1">Belongs to the N(4)/N(6)-methyltransferase family.</text>
</comment>
<dbReference type="InterPro" id="IPR002052">
    <property type="entry name" value="DNA_methylase_N6_adenine_CS"/>
</dbReference>
<dbReference type="GO" id="GO:0032259">
    <property type="term" value="P:methylation"/>
    <property type="evidence" value="ECO:0007669"/>
    <property type="project" value="UniProtKB-KW"/>
</dbReference>
<dbReference type="InterPro" id="IPR001091">
    <property type="entry name" value="RM_Methyltransferase"/>
</dbReference>
<dbReference type="InterPro" id="IPR002941">
    <property type="entry name" value="DNA_methylase_N4/N6"/>
</dbReference>
<protein>
    <submittedName>
        <fullName evidence="5">Putative methyltransferase</fullName>
    </submittedName>
</protein>
<dbReference type="STRING" id="36807.Mlaev_02394"/>
<dbReference type="REBASE" id="167607">
    <property type="entry name" value="M.Mla39ORF2394P"/>
</dbReference>
<evidence type="ECO:0000259" key="4">
    <source>
        <dbReference type="Pfam" id="PF01555"/>
    </source>
</evidence>
<dbReference type="InterPro" id="IPR029063">
    <property type="entry name" value="SAM-dependent_MTases_sf"/>
</dbReference>
<dbReference type="Gene3D" id="3.40.50.150">
    <property type="entry name" value="Vaccinia Virus protein VP39"/>
    <property type="match status" value="1"/>
</dbReference>
<organism evidence="5 6">
    <name type="scientific">Microbacterium laevaniformans</name>
    <dbReference type="NCBI Taxonomy" id="36807"/>
    <lineage>
        <taxon>Bacteria</taxon>
        <taxon>Bacillati</taxon>
        <taxon>Actinomycetota</taxon>
        <taxon>Actinomycetes</taxon>
        <taxon>Micrococcales</taxon>
        <taxon>Microbacteriaceae</taxon>
        <taxon>Microbacterium</taxon>
    </lineage>
</organism>
<dbReference type="PROSITE" id="PS00092">
    <property type="entry name" value="N6_MTASE"/>
    <property type="match status" value="1"/>
</dbReference>
<evidence type="ECO:0000313" key="5">
    <source>
        <dbReference type="EMBL" id="KXZ59105.1"/>
    </source>
</evidence>
<keyword evidence="2 5" id="KW-0489">Methyltransferase</keyword>
<dbReference type="SMR" id="A0A150HAR9"/>
<evidence type="ECO:0000256" key="2">
    <source>
        <dbReference type="ARBA" id="ARBA00022603"/>
    </source>
</evidence>
<dbReference type="AlphaFoldDB" id="A0A150HAR9"/>
<keyword evidence="6" id="KW-1185">Reference proteome</keyword>
<dbReference type="Pfam" id="PF01555">
    <property type="entry name" value="N6_N4_Mtase"/>
    <property type="match status" value="1"/>
</dbReference>
<evidence type="ECO:0000313" key="6">
    <source>
        <dbReference type="Proteomes" id="UP000075357"/>
    </source>
</evidence>
<dbReference type="Proteomes" id="UP000075357">
    <property type="component" value="Unassembled WGS sequence"/>
</dbReference>